<gene>
    <name evidence="1" type="ORF">GCM10010923_03570</name>
</gene>
<evidence type="ECO:0000313" key="2">
    <source>
        <dbReference type="Proteomes" id="UP000603317"/>
    </source>
</evidence>
<protein>
    <submittedName>
        <fullName evidence="1">Uncharacterized protein</fullName>
    </submittedName>
</protein>
<accession>A0ABQ1F445</accession>
<name>A0ABQ1F445_9SPHN</name>
<comment type="caution">
    <text evidence="1">The sequence shown here is derived from an EMBL/GenBank/DDBJ whole genome shotgun (WGS) entry which is preliminary data.</text>
</comment>
<evidence type="ECO:0000313" key="1">
    <source>
        <dbReference type="EMBL" id="GFZ98652.1"/>
    </source>
</evidence>
<organism evidence="1 2">
    <name type="scientific">Blastomonas marina</name>
    <dbReference type="NCBI Taxonomy" id="1867408"/>
    <lineage>
        <taxon>Bacteria</taxon>
        <taxon>Pseudomonadati</taxon>
        <taxon>Pseudomonadota</taxon>
        <taxon>Alphaproteobacteria</taxon>
        <taxon>Sphingomonadales</taxon>
        <taxon>Sphingomonadaceae</taxon>
        <taxon>Blastomonas</taxon>
    </lineage>
</organism>
<sequence>MDKAKRQEKGSSSRRVLVSSTAANMISSLHPSNKGKAKDTLASVRLSVLDRAKVKKIAGIENAFVARAGNLRVVFRDEGDSFVITSVIAKA</sequence>
<keyword evidence="2" id="KW-1185">Reference proteome</keyword>
<dbReference type="RefSeq" id="WP_188641069.1">
    <property type="nucleotide sequence ID" value="NZ_BMID01000001.1"/>
</dbReference>
<dbReference type="EMBL" id="BMID01000001">
    <property type="protein sequence ID" value="GFZ98652.1"/>
    <property type="molecule type" value="Genomic_DNA"/>
</dbReference>
<proteinExistence type="predicted"/>
<dbReference type="Proteomes" id="UP000603317">
    <property type="component" value="Unassembled WGS sequence"/>
</dbReference>
<reference evidence="2" key="1">
    <citation type="journal article" date="2019" name="Int. J. Syst. Evol. Microbiol.">
        <title>The Global Catalogue of Microorganisms (GCM) 10K type strain sequencing project: providing services to taxonomists for standard genome sequencing and annotation.</title>
        <authorList>
            <consortium name="The Broad Institute Genomics Platform"/>
            <consortium name="The Broad Institute Genome Sequencing Center for Infectious Disease"/>
            <person name="Wu L."/>
            <person name="Ma J."/>
        </authorList>
    </citation>
    <scope>NUCLEOTIDE SEQUENCE [LARGE SCALE GENOMIC DNA]</scope>
    <source>
        <strain evidence="2">CGMCC 1.15297</strain>
    </source>
</reference>